<evidence type="ECO:0000256" key="3">
    <source>
        <dbReference type="ARBA" id="ARBA00022596"/>
    </source>
</evidence>
<evidence type="ECO:0000256" key="7">
    <source>
        <dbReference type="ARBA" id="ARBA00023163"/>
    </source>
</evidence>
<dbReference type="InterPro" id="IPR027271">
    <property type="entry name" value="Acetolactate_synth/TF_NikR_C"/>
</dbReference>
<accession>A0A5J4SXJ1</accession>
<feature type="domain" description="Transcription factor NikR nickel binding C-terminal" evidence="9">
    <location>
        <begin position="55"/>
        <end position="130"/>
    </location>
</feature>
<feature type="domain" description="Ribbon-helix-helix protein CopG" evidence="8">
    <location>
        <begin position="5"/>
        <end position="40"/>
    </location>
</feature>
<evidence type="ECO:0000256" key="5">
    <source>
        <dbReference type="ARBA" id="ARBA00023015"/>
    </source>
</evidence>
<dbReference type="InterPro" id="IPR045865">
    <property type="entry name" value="ACT-like_dom_sf"/>
</dbReference>
<dbReference type="Pfam" id="PF08753">
    <property type="entry name" value="NikR_C"/>
    <property type="match status" value="1"/>
</dbReference>
<dbReference type="SUPFAM" id="SSF55021">
    <property type="entry name" value="ACT-like"/>
    <property type="match status" value="1"/>
</dbReference>
<evidence type="ECO:0000259" key="8">
    <source>
        <dbReference type="Pfam" id="PF01402"/>
    </source>
</evidence>
<comment type="caution">
    <text evidence="10">The sequence shown here is derived from an EMBL/GenBank/DDBJ whole genome shotgun (WGS) entry which is preliminary data.</text>
</comment>
<keyword evidence="5" id="KW-0805">Transcription regulation</keyword>
<dbReference type="GO" id="GO:0006355">
    <property type="term" value="P:regulation of DNA-templated transcription"/>
    <property type="evidence" value="ECO:0007669"/>
    <property type="project" value="InterPro"/>
</dbReference>
<dbReference type="GO" id="GO:0016151">
    <property type="term" value="F:nickel cation binding"/>
    <property type="evidence" value="ECO:0007669"/>
    <property type="project" value="InterPro"/>
</dbReference>
<dbReference type="AlphaFoldDB" id="A0A5J4SXJ1"/>
<evidence type="ECO:0000256" key="6">
    <source>
        <dbReference type="ARBA" id="ARBA00023125"/>
    </source>
</evidence>
<dbReference type="EMBL" id="SNRY01000027">
    <property type="protein sequence ID" value="KAA6350492.1"/>
    <property type="molecule type" value="Genomic_DNA"/>
</dbReference>
<dbReference type="Pfam" id="PF01402">
    <property type="entry name" value="RHH_1"/>
    <property type="match status" value="1"/>
</dbReference>
<dbReference type="GO" id="GO:0010045">
    <property type="term" value="P:response to nickel cation"/>
    <property type="evidence" value="ECO:0007669"/>
    <property type="project" value="InterPro"/>
</dbReference>
<dbReference type="InterPro" id="IPR050192">
    <property type="entry name" value="CopG/NikR_regulator"/>
</dbReference>
<dbReference type="NCBIfam" id="NF003381">
    <property type="entry name" value="PRK04460.1"/>
    <property type="match status" value="1"/>
</dbReference>
<name>A0A5J4SXJ1_9ZZZZ</name>
<comment type="cofactor">
    <cofactor evidence="1">
        <name>Ni(2+)</name>
        <dbReference type="ChEBI" id="CHEBI:49786"/>
    </cofactor>
</comment>
<keyword evidence="6" id="KW-0238">DNA-binding</keyword>
<evidence type="ECO:0000256" key="2">
    <source>
        <dbReference type="ARBA" id="ARBA00008478"/>
    </source>
</evidence>
<evidence type="ECO:0000313" key="10">
    <source>
        <dbReference type="EMBL" id="KAA6350492.1"/>
    </source>
</evidence>
<dbReference type="Gene3D" id="1.10.1220.10">
    <property type="entry name" value="Met repressor-like"/>
    <property type="match status" value="1"/>
</dbReference>
<sequence length="139" mass="16155">MPVSRFGVSLENDLLEALDNYVVANNFPNRSQAIRQLIERNIVEKKWQCNNIVTGAIILVYDYHKRDLVNRIVDVQHAYFKEILAVQHFYFSKTICFELVAVKGQSYRLTELSDELITLKGIKHGKLVMTKCDDEYITD</sequence>
<dbReference type="PANTHER" id="PTHR34719:SF2">
    <property type="entry name" value="NICKEL-RESPONSIVE REGULATOR"/>
    <property type="match status" value="1"/>
</dbReference>
<dbReference type="GO" id="GO:0003677">
    <property type="term" value="F:DNA binding"/>
    <property type="evidence" value="ECO:0007669"/>
    <property type="project" value="UniProtKB-KW"/>
</dbReference>
<dbReference type="InterPro" id="IPR013321">
    <property type="entry name" value="Arc_rbn_hlx_hlx"/>
</dbReference>
<dbReference type="InterPro" id="IPR022988">
    <property type="entry name" value="Ni_resp_reg_NikR"/>
</dbReference>
<gene>
    <name evidence="10" type="ORF">EZS27_002099</name>
</gene>
<dbReference type="SUPFAM" id="SSF47598">
    <property type="entry name" value="Ribbon-helix-helix"/>
    <property type="match status" value="1"/>
</dbReference>
<dbReference type="InterPro" id="IPR002145">
    <property type="entry name" value="CopG"/>
</dbReference>
<keyword evidence="7" id="KW-0804">Transcription</keyword>
<dbReference type="InterPro" id="IPR010985">
    <property type="entry name" value="Ribbon_hlx_hlx"/>
</dbReference>
<reference evidence="10" key="1">
    <citation type="submission" date="2019-03" db="EMBL/GenBank/DDBJ databases">
        <title>Single cell metagenomics reveals metabolic interactions within the superorganism composed of flagellate Streblomastix strix and complex community of Bacteroidetes bacteria on its surface.</title>
        <authorList>
            <person name="Treitli S.C."/>
            <person name="Kolisko M."/>
            <person name="Husnik F."/>
            <person name="Keeling P."/>
            <person name="Hampl V."/>
        </authorList>
    </citation>
    <scope>NUCLEOTIDE SEQUENCE</scope>
    <source>
        <strain evidence="10">STM</strain>
    </source>
</reference>
<evidence type="ECO:0000256" key="4">
    <source>
        <dbReference type="ARBA" id="ARBA00022723"/>
    </source>
</evidence>
<dbReference type="PANTHER" id="PTHR34719">
    <property type="entry name" value="NICKEL-RESPONSIVE REGULATOR"/>
    <property type="match status" value="1"/>
</dbReference>
<protein>
    <submittedName>
        <fullName evidence="10">Putative nickel-responsive regulator</fullName>
    </submittedName>
</protein>
<dbReference type="HAMAP" id="MF_00476">
    <property type="entry name" value="NikR"/>
    <property type="match status" value="1"/>
</dbReference>
<comment type="similarity">
    <text evidence="2">Belongs to the transcriptional regulatory CopG/NikR family.</text>
</comment>
<proteinExistence type="inferred from homology"/>
<evidence type="ECO:0000256" key="1">
    <source>
        <dbReference type="ARBA" id="ARBA00001967"/>
    </source>
</evidence>
<evidence type="ECO:0000259" key="9">
    <source>
        <dbReference type="Pfam" id="PF08753"/>
    </source>
</evidence>
<keyword evidence="3" id="KW-0533">Nickel</keyword>
<dbReference type="CDD" id="cd22231">
    <property type="entry name" value="RHH_NikR_HicB-like"/>
    <property type="match status" value="1"/>
</dbReference>
<dbReference type="NCBIfam" id="NF002815">
    <property type="entry name" value="PRK02967.1"/>
    <property type="match status" value="1"/>
</dbReference>
<dbReference type="Gene3D" id="3.30.70.1150">
    <property type="entry name" value="ACT-like. Chain A, domain 2"/>
    <property type="match status" value="1"/>
</dbReference>
<keyword evidence="4" id="KW-0479">Metal-binding</keyword>
<organism evidence="10">
    <name type="scientific">termite gut metagenome</name>
    <dbReference type="NCBI Taxonomy" id="433724"/>
    <lineage>
        <taxon>unclassified sequences</taxon>
        <taxon>metagenomes</taxon>
        <taxon>organismal metagenomes</taxon>
    </lineage>
</organism>
<dbReference type="InterPro" id="IPR014864">
    <property type="entry name" value="TF_NikR_Ni-bd_C"/>
</dbReference>